<dbReference type="PROSITE" id="PS51674">
    <property type="entry name" value="4FE4S_WBL"/>
    <property type="match status" value="1"/>
</dbReference>
<comment type="caution">
    <text evidence="2">The sequence shown here is derived from an EMBL/GenBank/DDBJ whole genome shotgun (WGS) entry which is preliminary data.</text>
</comment>
<keyword evidence="3" id="KW-1185">Reference proteome</keyword>
<reference evidence="2 3" key="1">
    <citation type="submission" date="2020-08" db="EMBL/GenBank/DDBJ databases">
        <title>Sequencing the genomes of 1000 actinobacteria strains.</title>
        <authorList>
            <person name="Klenk H.-P."/>
        </authorList>
    </citation>
    <scope>NUCLEOTIDE SEQUENCE [LARGE SCALE GENOMIC DNA]</scope>
    <source>
        <strain evidence="2 3">DSM 45859</strain>
    </source>
</reference>
<organism evidence="2 3">
    <name type="scientific">Amycolatopsis jiangsuensis</name>
    <dbReference type="NCBI Taxonomy" id="1181879"/>
    <lineage>
        <taxon>Bacteria</taxon>
        <taxon>Bacillati</taxon>
        <taxon>Actinomycetota</taxon>
        <taxon>Actinomycetes</taxon>
        <taxon>Pseudonocardiales</taxon>
        <taxon>Pseudonocardiaceae</taxon>
        <taxon>Amycolatopsis</taxon>
    </lineage>
</organism>
<accession>A0A840ITU2</accession>
<dbReference type="RefSeq" id="WP_184779799.1">
    <property type="nucleotide sequence ID" value="NZ_JACHMG010000001.1"/>
</dbReference>
<evidence type="ECO:0000259" key="1">
    <source>
        <dbReference type="PROSITE" id="PS51674"/>
    </source>
</evidence>
<name>A0A840ITU2_9PSEU</name>
<proteinExistence type="predicted"/>
<gene>
    <name evidence="2" type="ORF">BJY18_002127</name>
</gene>
<protein>
    <submittedName>
        <fullName evidence="2">WhiB family redox-sensing transcriptional regulator</fullName>
    </submittedName>
</protein>
<evidence type="ECO:0000313" key="3">
    <source>
        <dbReference type="Proteomes" id="UP000581769"/>
    </source>
</evidence>
<evidence type="ECO:0000313" key="2">
    <source>
        <dbReference type="EMBL" id="MBB4684642.1"/>
    </source>
</evidence>
<feature type="domain" description="4Fe-4S Wbl-type" evidence="1">
    <location>
        <begin position="33"/>
        <end position="96"/>
    </location>
</feature>
<dbReference type="AlphaFoldDB" id="A0A840ITU2"/>
<sequence>MTEHRYTEMAARLDRYASASTGVLTDVVIRDGLCFWAFDRTDIPELTGDDQPDRELASRLCSGCPVIDECLELELRTAGPDTLGVWGALPDTDRRALHPVWARRRGGEAR</sequence>
<dbReference type="EMBL" id="JACHMG010000001">
    <property type="protein sequence ID" value="MBB4684642.1"/>
    <property type="molecule type" value="Genomic_DNA"/>
</dbReference>
<dbReference type="InterPro" id="IPR034768">
    <property type="entry name" value="4FE4S_WBL"/>
</dbReference>
<dbReference type="Proteomes" id="UP000581769">
    <property type="component" value="Unassembled WGS sequence"/>
</dbReference>
<dbReference type="Pfam" id="PF02467">
    <property type="entry name" value="Whib"/>
    <property type="match status" value="1"/>
</dbReference>